<dbReference type="InterPro" id="IPR000182">
    <property type="entry name" value="GNAT_dom"/>
</dbReference>
<dbReference type="InterPro" id="IPR050832">
    <property type="entry name" value="Bact_Acetyltransf"/>
</dbReference>
<dbReference type="RefSeq" id="WP_253750446.1">
    <property type="nucleotide sequence ID" value="NZ_JAMZDZ010000001.1"/>
</dbReference>
<dbReference type="EMBL" id="JBHSAY010000013">
    <property type="protein sequence ID" value="MFC4133741.1"/>
    <property type="molecule type" value="Genomic_DNA"/>
</dbReference>
<evidence type="ECO:0000259" key="3">
    <source>
        <dbReference type="PROSITE" id="PS51186"/>
    </source>
</evidence>
<proteinExistence type="predicted"/>
<dbReference type="Proteomes" id="UP001595816">
    <property type="component" value="Unassembled WGS sequence"/>
</dbReference>
<comment type="caution">
    <text evidence="4">The sequence shown here is derived from an EMBL/GenBank/DDBJ whole genome shotgun (WGS) entry which is preliminary data.</text>
</comment>
<evidence type="ECO:0000256" key="1">
    <source>
        <dbReference type="ARBA" id="ARBA00022679"/>
    </source>
</evidence>
<dbReference type="Pfam" id="PF00583">
    <property type="entry name" value="Acetyltransf_1"/>
    <property type="match status" value="1"/>
</dbReference>
<feature type="domain" description="N-acetyltransferase" evidence="3">
    <location>
        <begin position="1"/>
        <end position="172"/>
    </location>
</feature>
<sequence length="172" mass="18165">MKVVRVVAGEFGAVVDGLAEVLVDSVAGGASMGFLLPFGLVEARTWWSRVEPEVAAGRTVLWVAWESSGVVGTIQLKLELEYPNGRHRAEVAKFMVASWARGRGIGRGLLGAVEAAAPGLGVSLLVLDTETDSPAEGLYRSAGWTELGVMPAHSADPSGVLRPTTFFFKQLA</sequence>
<organism evidence="4 5">
    <name type="scientific">Hamadaea flava</name>
    <dbReference type="NCBI Taxonomy" id="1742688"/>
    <lineage>
        <taxon>Bacteria</taxon>
        <taxon>Bacillati</taxon>
        <taxon>Actinomycetota</taxon>
        <taxon>Actinomycetes</taxon>
        <taxon>Micromonosporales</taxon>
        <taxon>Micromonosporaceae</taxon>
        <taxon>Hamadaea</taxon>
    </lineage>
</organism>
<dbReference type="PANTHER" id="PTHR43877">
    <property type="entry name" value="AMINOALKYLPHOSPHONATE N-ACETYLTRANSFERASE-RELATED-RELATED"/>
    <property type="match status" value="1"/>
</dbReference>
<dbReference type="SUPFAM" id="SSF55729">
    <property type="entry name" value="Acyl-CoA N-acyltransferases (Nat)"/>
    <property type="match status" value="1"/>
</dbReference>
<dbReference type="PANTHER" id="PTHR43877:SF2">
    <property type="entry name" value="AMINOALKYLPHOSPHONATE N-ACETYLTRANSFERASE-RELATED"/>
    <property type="match status" value="1"/>
</dbReference>
<name>A0ABV8LRW5_9ACTN</name>
<accession>A0ABV8LRW5</accession>
<protein>
    <submittedName>
        <fullName evidence="4">GNAT family N-acetyltransferase</fullName>
        <ecNumber evidence="4">2.3.1.-</ecNumber>
    </submittedName>
</protein>
<dbReference type="EC" id="2.3.1.-" evidence="4"/>
<keyword evidence="1 4" id="KW-0808">Transferase</keyword>
<dbReference type="PROSITE" id="PS51186">
    <property type="entry name" value="GNAT"/>
    <property type="match status" value="1"/>
</dbReference>
<evidence type="ECO:0000313" key="4">
    <source>
        <dbReference type="EMBL" id="MFC4133741.1"/>
    </source>
</evidence>
<evidence type="ECO:0000256" key="2">
    <source>
        <dbReference type="ARBA" id="ARBA00023315"/>
    </source>
</evidence>
<keyword evidence="2 4" id="KW-0012">Acyltransferase</keyword>
<reference evidence="5" key="1">
    <citation type="journal article" date="2019" name="Int. J. Syst. Evol. Microbiol.">
        <title>The Global Catalogue of Microorganisms (GCM) 10K type strain sequencing project: providing services to taxonomists for standard genome sequencing and annotation.</title>
        <authorList>
            <consortium name="The Broad Institute Genomics Platform"/>
            <consortium name="The Broad Institute Genome Sequencing Center for Infectious Disease"/>
            <person name="Wu L."/>
            <person name="Ma J."/>
        </authorList>
    </citation>
    <scope>NUCLEOTIDE SEQUENCE [LARGE SCALE GENOMIC DNA]</scope>
    <source>
        <strain evidence="5">CGMCC 4.7289</strain>
    </source>
</reference>
<dbReference type="GO" id="GO:0016746">
    <property type="term" value="F:acyltransferase activity"/>
    <property type="evidence" value="ECO:0007669"/>
    <property type="project" value="UniProtKB-KW"/>
</dbReference>
<keyword evidence="5" id="KW-1185">Reference proteome</keyword>
<evidence type="ECO:0000313" key="5">
    <source>
        <dbReference type="Proteomes" id="UP001595816"/>
    </source>
</evidence>
<gene>
    <name evidence="4" type="ORF">ACFOZ4_24280</name>
</gene>
<dbReference type="InterPro" id="IPR016181">
    <property type="entry name" value="Acyl_CoA_acyltransferase"/>
</dbReference>
<dbReference type="Gene3D" id="3.40.630.30">
    <property type="match status" value="1"/>
</dbReference>